<dbReference type="EMBL" id="PIUM01000019">
    <property type="protein sequence ID" value="PKU23564.1"/>
    <property type="molecule type" value="Genomic_DNA"/>
</dbReference>
<keyword evidence="3" id="KW-0288">FMN</keyword>
<sequence length="365" mass="39856">MPTLFEPFSLKGVTLRNRIAVSPMCQYMATDGLANDWHQAHYTSLARGGAGLVIVEATAVSPEGRITPGCLGLWSDAHAEALRPIAAAIEAAGAVPGIQIGHAGRKASANRPWEGDDHMAESDPRGWPTIAPSAVAYGDGLPKVPRAMTQDDIERVRRDFVAAAKRARDAGFRWLTLHFAHGYLAQSFFSPHSNHRQDAYGGSAANRGRFLIETLAAIRQVWPEDRALTARFGVIEFDGRDEETLVESIELVQQFKAQGLDFIDVSMGFSTPEAKIPWGPAFIAPIAERVRRETGLPGSTTWNLGGPERADGLIRDGKIDVAMIGRPLLANPHWPYAAALALGLDRPSWVLPAPYAHWLERYRSE</sequence>
<evidence type="ECO:0000256" key="1">
    <source>
        <dbReference type="ARBA" id="ARBA00001917"/>
    </source>
</evidence>
<keyword evidence="4" id="KW-0521">NADP</keyword>
<evidence type="ECO:0000313" key="8">
    <source>
        <dbReference type="EMBL" id="PKU23564.1"/>
    </source>
</evidence>
<evidence type="ECO:0000256" key="3">
    <source>
        <dbReference type="ARBA" id="ARBA00022643"/>
    </source>
</evidence>
<feature type="compositionally biased region" description="Basic and acidic residues" evidence="6">
    <location>
        <begin position="113"/>
        <end position="124"/>
    </location>
</feature>
<evidence type="ECO:0000259" key="7">
    <source>
        <dbReference type="Pfam" id="PF00724"/>
    </source>
</evidence>
<dbReference type="InterPro" id="IPR001155">
    <property type="entry name" value="OxRdtase_FMN_N"/>
</dbReference>
<dbReference type="AlphaFoldDB" id="A0A2N3PT39"/>
<keyword evidence="2" id="KW-0285">Flavoprotein</keyword>
<dbReference type="CDD" id="cd02932">
    <property type="entry name" value="OYE_YqiM_FMN"/>
    <property type="match status" value="1"/>
</dbReference>
<comment type="cofactor">
    <cofactor evidence="1">
        <name>FMN</name>
        <dbReference type="ChEBI" id="CHEBI:58210"/>
    </cofactor>
</comment>
<comment type="caution">
    <text evidence="8">The sequence shown here is derived from an EMBL/GenBank/DDBJ whole genome shotgun (WGS) entry which is preliminary data.</text>
</comment>
<evidence type="ECO:0000256" key="6">
    <source>
        <dbReference type="SAM" id="MobiDB-lite"/>
    </source>
</evidence>
<name>A0A2N3PT39_9PROT</name>
<evidence type="ECO:0000313" key="9">
    <source>
        <dbReference type="Proteomes" id="UP000233293"/>
    </source>
</evidence>
<evidence type="ECO:0000256" key="2">
    <source>
        <dbReference type="ARBA" id="ARBA00022630"/>
    </source>
</evidence>
<dbReference type="PANTHER" id="PTHR43303">
    <property type="entry name" value="NADPH DEHYDROGENASE C23G7.10C-RELATED"/>
    <property type="match status" value="1"/>
</dbReference>
<dbReference type="SUPFAM" id="SSF51395">
    <property type="entry name" value="FMN-linked oxidoreductases"/>
    <property type="match status" value="1"/>
</dbReference>
<reference evidence="9" key="1">
    <citation type="submission" date="2017-12" db="EMBL/GenBank/DDBJ databases">
        <title>Draft genome sequence of Telmatospirillum siberiense 26-4b1T, an acidotolerant peatland alphaproteobacterium potentially involved in sulfur cycling.</title>
        <authorList>
            <person name="Hausmann B."/>
            <person name="Pjevac P."/>
            <person name="Schreck K."/>
            <person name="Herbold C.W."/>
            <person name="Daims H."/>
            <person name="Wagner M."/>
            <person name="Pester M."/>
            <person name="Loy A."/>
        </authorList>
    </citation>
    <scope>NUCLEOTIDE SEQUENCE [LARGE SCALE GENOMIC DNA]</scope>
    <source>
        <strain evidence="9">26-4b1</strain>
    </source>
</reference>
<dbReference type="InterPro" id="IPR044152">
    <property type="entry name" value="YqjM-like"/>
</dbReference>
<protein>
    <submittedName>
        <fullName evidence="8">NADH:flavin oxidoreductase</fullName>
    </submittedName>
</protein>
<dbReference type="Proteomes" id="UP000233293">
    <property type="component" value="Unassembled WGS sequence"/>
</dbReference>
<dbReference type="Gene3D" id="3.20.20.70">
    <property type="entry name" value="Aldolase class I"/>
    <property type="match status" value="1"/>
</dbReference>
<dbReference type="PANTHER" id="PTHR43303:SF4">
    <property type="entry name" value="NADPH DEHYDROGENASE C23G7.10C-RELATED"/>
    <property type="match status" value="1"/>
</dbReference>
<organism evidence="8 9">
    <name type="scientific">Telmatospirillum siberiense</name>
    <dbReference type="NCBI Taxonomy" id="382514"/>
    <lineage>
        <taxon>Bacteria</taxon>
        <taxon>Pseudomonadati</taxon>
        <taxon>Pseudomonadota</taxon>
        <taxon>Alphaproteobacteria</taxon>
        <taxon>Rhodospirillales</taxon>
        <taxon>Rhodospirillaceae</taxon>
        <taxon>Telmatospirillum</taxon>
    </lineage>
</organism>
<proteinExistence type="predicted"/>
<accession>A0A2N3PT39</accession>
<feature type="region of interest" description="Disordered" evidence="6">
    <location>
        <begin position="105"/>
        <end position="124"/>
    </location>
</feature>
<gene>
    <name evidence="8" type="ORF">CWS72_15995</name>
</gene>
<dbReference type="InterPro" id="IPR013785">
    <property type="entry name" value="Aldolase_TIM"/>
</dbReference>
<dbReference type="OrthoDB" id="9804454at2"/>
<dbReference type="GO" id="GO:0010181">
    <property type="term" value="F:FMN binding"/>
    <property type="evidence" value="ECO:0007669"/>
    <property type="project" value="InterPro"/>
</dbReference>
<dbReference type="GO" id="GO:0050661">
    <property type="term" value="F:NADP binding"/>
    <property type="evidence" value="ECO:0007669"/>
    <property type="project" value="InterPro"/>
</dbReference>
<dbReference type="Pfam" id="PF00724">
    <property type="entry name" value="Oxidored_FMN"/>
    <property type="match status" value="1"/>
</dbReference>
<feature type="domain" description="NADH:flavin oxidoreductase/NADH oxidase N-terminal" evidence="7">
    <location>
        <begin position="4"/>
        <end position="337"/>
    </location>
</feature>
<evidence type="ECO:0000256" key="4">
    <source>
        <dbReference type="ARBA" id="ARBA00022857"/>
    </source>
</evidence>
<keyword evidence="9" id="KW-1185">Reference proteome</keyword>
<dbReference type="RefSeq" id="WP_101251626.1">
    <property type="nucleotide sequence ID" value="NZ_PIUM01000019.1"/>
</dbReference>
<evidence type="ECO:0000256" key="5">
    <source>
        <dbReference type="ARBA" id="ARBA00023002"/>
    </source>
</evidence>
<keyword evidence="5" id="KW-0560">Oxidoreductase</keyword>
<dbReference type="GO" id="GO:0003959">
    <property type="term" value="F:NADPH dehydrogenase activity"/>
    <property type="evidence" value="ECO:0007669"/>
    <property type="project" value="InterPro"/>
</dbReference>